<reference evidence="1" key="1">
    <citation type="journal article" date="2023" name="Mol. Phylogenet. Evol.">
        <title>Genome-scale phylogeny and comparative genomics of the fungal order Sordariales.</title>
        <authorList>
            <person name="Hensen N."/>
            <person name="Bonometti L."/>
            <person name="Westerberg I."/>
            <person name="Brannstrom I.O."/>
            <person name="Guillou S."/>
            <person name="Cros-Aarteil S."/>
            <person name="Calhoun S."/>
            <person name="Haridas S."/>
            <person name="Kuo A."/>
            <person name="Mondo S."/>
            <person name="Pangilinan J."/>
            <person name="Riley R."/>
            <person name="LaButti K."/>
            <person name="Andreopoulos B."/>
            <person name="Lipzen A."/>
            <person name="Chen C."/>
            <person name="Yan M."/>
            <person name="Daum C."/>
            <person name="Ng V."/>
            <person name="Clum A."/>
            <person name="Steindorff A."/>
            <person name="Ohm R.A."/>
            <person name="Martin F."/>
            <person name="Silar P."/>
            <person name="Natvig D.O."/>
            <person name="Lalanne C."/>
            <person name="Gautier V."/>
            <person name="Ament-Velasquez S.L."/>
            <person name="Kruys A."/>
            <person name="Hutchinson M.I."/>
            <person name="Powell A.J."/>
            <person name="Barry K."/>
            <person name="Miller A.N."/>
            <person name="Grigoriev I.V."/>
            <person name="Debuchy R."/>
            <person name="Gladieux P."/>
            <person name="Hiltunen Thoren M."/>
            <person name="Johannesson H."/>
        </authorList>
    </citation>
    <scope>NUCLEOTIDE SEQUENCE</scope>
    <source>
        <strain evidence="1">CBS 314.62</strain>
    </source>
</reference>
<evidence type="ECO:0000313" key="2">
    <source>
        <dbReference type="Proteomes" id="UP001270362"/>
    </source>
</evidence>
<evidence type="ECO:0000313" key="1">
    <source>
        <dbReference type="EMBL" id="KAK3689918.1"/>
    </source>
</evidence>
<keyword evidence="2" id="KW-1185">Reference proteome</keyword>
<organism evidence="1 2">
    <name type="scientific">Podospora appendiculata</name>
    <dbReference type="NCBI Taxonomy" id="314037"/>
    <lineage>
        <taxon>Eukaryota</taxon>
        <taxon>Fungi</taxon>
        <taxon>Dikarya</taxon>
        <taxon>Ascomycota</taxon>
        <taxon>Pezizomycotina</taxon>
        <taxon>Sordariomycetes</taxon>
        <taxon>Sordariomycetidae</taxon>
        <taxon>Sordariales</taxon>
        <taxon>Podosporaceae</taxon>
        <taxon>Podospora</taxon>
    </lineage>
</organism>
<reference evidence="1" key="2">
    <citation type="submission" date="2023-06" db="EMBL/GenBank/DDBJ databases">
        <authorList>
            <consortium name="Lawrence Berkeley National Laboratory"/>
            <person name="Haridas S."/>
            <person name="Hensen N."/>
            <person name="Bonometti L."/>
            <person name="Westerberg I."/>
            <person name="Brannstrom I.O."/>
            <person name="Guillou S."/>
            <person name="Cros-Aarteil S."/>
            <person name="Calhoun S."/>
            <person name="Kuo A."/>
            <person name="Mondo S."/>
            <person name="Pangilinan J."/>
            <person name="Riley R."/>
            <person name="Labutti K."/>
            <person name="Andreopoulos B."/>
            <person name="Lipzen A."/>
            <person name="Chen C."/>
            <person name="Yanf M."/>
            <person name="Daum C."/>
            <person name="Ng V."/>
            <person name="Clum A."/>
            <person name="Steindorff A."/>
            <person name="Ohm R."/>
            <person name="Martin F."/>
            <person name="Silar P."/>
            <person name="Natvig D."/>
            <person name="Lalanne C."/>
            <person name="Gautier V."/>
            <person name="Ament-Velasquez S.L."/>
            <person name="Kruys A."/>
            <person name="Hutchinson M.I."/>
            <person name="Powell A.J."/>
            <person name="Barry K."/>
            <person name="Miller A.N."/>
            <person name="Grigoriev I.V."/>
            <person name="Debuchy R."/>
            <person name="Gladieux P."/>
            <person name="Thoren M.H."/>
            <person name="Johannesson H."/>
        </authorList>
    </citation>
    <scope>NUCLEOTIDE SEQUENCE</scope>
    <source>
        <strain evidence="1">CBS 314.62</strain>
    </source>
</reference>
<name>A0AAE0XCH5_9PEZI</name>
<gene>
    <name evidence="1" type="ORF">B0T22DRAFT_441358</name>
</gene>
<dbReference type="EMBL" id="JAULSO010000002">
    <property type="protein sequence ID" value="KAK3689918.1"/>
    <property type="molecule type" value="Genomic_DNA"/>
</dbReference>
<proteinExistence type="predicted"/>
<accession>A0AAE0XCH5</accession>
<dbReference type="AlphaFoldDB" id="A0AAE0XCH5"/>
<sequence length="572" mass="62967">MNIGSRRDSLGICAFDLGVVKGSILHSKYWSIDTGECTYYVSSRLSRKHSSLEFVVSKWSAGVRRRTHYGSGSLSSTTDKYYGIQLAPSHHITTNVVGSLRWAGSVTAVHGDLAPKLPGDTDRDSDLTPHIHWVTSHPGSIIQDPSSRIERESQGQYFMAGHWHAMPMDPFTNLPATIRLDIAKCIPDLGSLHSLRCASRAFAALLQEEGLGAEVAEAIITSGSLAADNQELARLACLALAHPASSWSALLGAIQGDVYTLAMTGPLPRNVPASAVLRLLPLAKNVHRAAHRCLHTLMQRCLALRPQRPVDRKFNYHRHKFWSGRGPVGKPYEPPPIPPGEPAEVDVEGIVAPLERVEEQRALDGAWRLAYFGIVLDNAARTWRSEDLRFLQGLGAVGIWRAFADARRDVASRSLDYLQTLADPGVSTPHAVPQPSGPPPPTPPLAAVYSTIPERPWPCCSPRTMDDGWEPGPSGLGAFHAGYSFFRKLTVVHHSPLRRVDIAPFRFLGFELWEERRLVAIGVFSDNGMIQSRYGGNGNLARFSDMYAWMSLLSAEQIEEVVAEQRRLWPAL</sequence>
<dbReference type="Proteomes" id="UP001270362">
    <property type="component" value="Unassembled WGS sequence"/>
</dbReference>
<comment type="caution">
    <text evidence="1">The sequence shown here is derived from an EMBL/GenBank/DDBJ whole genome shotgun (WGS) entry which is preliminary data.</text>
</comment>
<protein>
    <submittedName>
        <fullName evidence="1">Uncharacterized protein</fullName>
    </submittedName>
</protein>